<dbReference type="Pfam" id="PF03372">
    <property type="entry name" value="Exo_endo_phos"/>
    <property type="match status" value="1"/>
</dbReference>
<dbReference type="RefSeq" id="WP_067369021.1">
    <property type="nucleotide sequence ID" value="NZ_JBIUBN010000002.1"/>
</dbReference>
<keyword evidence="1" id="KW-0812">Transmembrane</keyword>
<dbReference type="InterPro" id="IPR036691">
    <property type="entry name" value="Endo/exonu/phosph_ase_sf"/>
</dbReference>
<dbReference type="Proteomes" id="UP000070620">
    <property type="component" value="Unassembled WGS sequence"/>
</dbReference>
<evidence type="ECO:0000313" key="3">
    <source>
        <dbReference type="EMBL" id="KXK60080.1"/>
    </source>
</evidence>
<dbReference type="Gene3D" id="3.60.10.10">
    <property type="entry name" value="Endonuclease/exonuclease/phosphatase"/>
    <property type="match status" value="1"/>
</dbReference>
<protein>
    <recommendedName>
        <fullName evidence="2">Endonuclease/exonuclease/phosphatase domain-containing protein</fullName>
    </recommendedName>
</protein>
<accession>A0A136PNM2</accession>
<feature type="transmembrane region" description="Helical" evidence="1">
    <location>
        <begin position="22"/>
        <end position="40"/>
    </location>
</feature>
<feature type="transmembrane region" description="Helical" evidence="1">
    <location>
        <begin position="77"/>
        <end position="102"/>
    </location>
</feature>
<keyword evidence="1" id="KW-1133">Transmembrane helix</keyword>
<keyword evidence="4" id="KW-1185">Reference proteome</keyword>
<feature type="domain" description="Endonuclease/exonuclease/phosphatase" evidence="2">
    <location>
        <begin position="135"/>
        <end position="368"/>
    </location>
</feature>
<comment type="caution">
    <text evidence="3">The sequence shown here is derived from an EMBL/GenBank/DDBJ whole genome shotgun (WGS) entry which is preliminary data.</text>
</comment>
<dbReference type="EMBL" id="LRQV01000084">
    <property type="protein sequence ID" value="KXK60080.1"/>
    <property type="molecule type" value="Genomic_DNA"/>
</dbReference>
<evidence type="ECO:0000313" key="4">
    <source>
        <dbReference type="Proteomes" id="UP000070620"/>
    </source>
</evidence>
<evidence type="ECO:0000259" key="2">
    <source>
        <dbReference type="Pfam" id="PF03372"/>
    </source>
</evidence>
<dbReference type="InterPro" id="IPR005135">
    <property type="entry name" value="Endo/exonuclease/phosphatase"/>
</dbReference>
<organism evidence="3 4">
    <name type="scientific">Micromonospora rosaria</name>
    <dbReference type="NCBI Taxonomy" id="47874"/>
    <lineage>
        <taxon>Bacteria</taxon>
        <taxon>Bacillati</taxon>
        <taxon>Actinomycetota</taxon>
        <taxon>Actinomycetes</taxon>
        <taxon>Micromonosporales</taxon>
        <taxon>Micromonosporaceae</taxon>
        <taxon>Micromonospora</taxon>
    </lineage>
</organism>
<dbReference type="SUPFAM" id="SSF56219">
    <property type="entry name" value="DNase I-like"/>
    <property type="match status" value="1"/>
</dbReference>
<feature type="transmembrane region" description="Helical" evidence="1">
    <location>
        <begin position="52"/>
        <end position="70"/>
    </location>
</feature>
<gene>
    <name evidence="3" type="ORF">AWW66_20695</name>
</gene>
<reference evidence="3 4" key="1">
    <citation type="submission" date="2016-01" db="EMBL/GenBank/DDBJ databases">
        <title>Whole genome sequence and analysis of Micromonospora rosaria DSM 803, which can produce antibacterial substance rosamicin.</title>
        <authorList>
            <person name="Yang H."/>
            <person name="He X."/>
            <person name="Zhu D."/>
        </authorList>
    </citation>
    <scope>NUCLEOTIDE SEQUENCE [LARGE SCALE GENOMIC DNA]</scope>
    <source>
        <strain evidence="3 4">DSM 803</strain>
    </source>
</reference>
<dbReference type="GO" id="GO:0003824">
    <property type="term" value="F:catalytic activity"/>
    <property type="evidence" value="ECO:0007669"/>
    <property type="project" value="InterPro"/>
</dbReference>
<keyword evidence="1" id="KW-0472">Membrane</keyword>
<dbReference type="OrthoDB" id="3541033at2"/>
<sequence>MTAVADPAPAPPVRRRRWGARLLLAAAGAWLIFVLAHRLLSGRAWWWNLPDLLPPLALLAVPVLLLVAVAPLRRARLVGAALAVAALVAGWPGNGVNAAALWHRPPPAPPDAVTVFSWNTWYWDELLAIGPNGERTRDPDRFYRYLHAQDADVYLLQEYLYLTPELDPLPVDGLDRLRREFPGFHVAASGELVTVSRYPIVREHPVDLRPHLARPWPDLPPADSRLPAYHTVKTLRTDLLVGGRVLSVYNSHLHVPMVGLPARRPDTADDTLARHDQRRADYRALAADVEANPHPVLLAGDLNTSPAMRLLRTLPERLVDASPVLDSVYPVSWARYGLPLWRLDWLFTTTDVTVHRYRMVPPDGLSDHTGQLAVVSL</sequence>
<proteinExistence type="predicted"/>
<dbReference type="AlphaFoldDB" id="A0A136PNM2"/>
<name>A0A136PNM2_9ACTN</name>
<evidence type="ECO:0000256" key="1">
    <source>
        <dbReference type="SAM" id="Phobius"/>
    </source>
</evidence>